<dbReference type="Proteomes" id="UP001320209">
    <property type="component" value="Chromosome"/>
</dbReference>
<proteinExistence type="predicted"/>
<protein>
    <submittedName>
        <fullName evidence="1">Uncharacterized protein</fullName>
    </submittedName>
</protein>
<name>A0ABN6L3J7_9PROT</name>
<sequence>MLFQKFDAAADSEEDSFPSNDLKVAPYSLIIFSDTGLSIYKSRVAIIKLINNTGVINCIKEIPIERKATISLCLLNLKTNKRAEKNIMNARV</sequence>
<keyword evidence="2" id="KW-1185">Reference proteome</keyword>
<reference evidence="1" key="1">
    <citation type="submission" date="2021-10" db="EMBL/GenBank/DDBJ databases">
        <title>Genome Sequence of The Candidatus Hydrogeosomobacter endosymbioticus, an Intracellular Bacterial Symbiont of the Anaerobic Ciliate GW7.</title>
        <authorList>
            <person name="Shiohama Y."/>
            <person name="Shinzato N."/>
        </authorList>
    </citation>
    <scope>NUCLEOTIDE SEQUENCE [LARGE SCALE GENOMIC DNA]</scope>
    <source>
        <strain evidence="1">200920</strain>
    </source>
</reference>
<organism evidence="1 2">
    <name type="scientific">Candidatus Hydrogenosomobacter endosymbioticus</name>
    <dbReference type="NCBI Taxonomy" id="2558174"/>
    <lineage>
        <taxon>Bacteria</taxon>
        <taxon>Pseudomonadati</taxon>
        <taxon>Pseudomonadota</taxon>
        <taxon>Alphaproteobacteria</taxon>
        <taxon>Holosporales</taxon>
        <taxon>Holosporaceae</taxon>
        <taxon>Candidatus Hydrogenosomobacter</taxon>
    </lineage>
</organism>
<evidence type="ECO:0000313" key="1">
    <source>
        <dbReference type="EMBL" id="BDB96529.1"/>
    </source>
</evidence>
<accession>A0ABN6L3J7</accession>
<evidence type="ECO:0000313" key="2">
    <source>
        <dbReference type="Proteomes" id="UP001320209"/>
    </source>
</evidence>
<dbReference type="EMBL" id="AP025225">
    <property type="protein sequence ID" value="BDB96529.1"/>
    <property type="molecule type" value="Genomic_DNA"/>
</dbReference>
<gene>
    <name evidence="1" type="ORF">HYD_6620</name>
</gene>